<protein>
    <recommendedName>
        <fullName evidence="3">DDE Tnp4 domain-containing protein</fullName>
    </recommendedName>
</protein>
<evidence type="ECO:0008006" key="3">
    <source>
        <dbReference type="Google" id="ProtNLM"/>
    </source>
</evidence>
<gene>
    <name evidence="1" type="ORF">ACAOBT_LOCUS9500</name>
</gene>
<keyword evidence="2" id="KW-1185">Reference proteome</keyword>
<dbReference type="Proteomes" id="UP001152888">
    <property type="component" value="Unassembled WGS sequence"/>
</dbReference>
<evidence type="ECO:0000313" key="1">
    <source>
        <dbReference type="EMBL" id="CAH1971582.1"/>
    </source>
</evidence>
<organism evidence="1 2">
    <name type="scientific">Acanthoscelides obtectus</name>
    <name type="common">Bean weevil</name>
    <name type="synonym">Bruchus obtectus</name>
    <dbReference type="NCBI Taxonomy" id="200917"/>
    <lineage>
        <taxon>Eukaryota</taxon>
        <taxon>Metazoa</taxon>
        <taxon>Ecdysozoa</taxon>
        <taxon>Arthropoda</taxon>
        <taxon>Hexapoda</taxon>
        <taxon>Insecta</taxon>
        <taxon>Pterygota</taxon>
        <taxon>Neoptera</taxon>
        <taxon>Endopterygota</taxon>
        <taxon>Coleoptera</taxon>
        <taxon>Polyphaga</taxon>
        <taxon>Cucujiformia</taxon>
        <taxon>Chrysomeloidea</taxon>
        <taxon>Chrysomelidae</taxon>
        <taxon>Bruchinae</taxon>
        <taxon>Bruchini</taxon>
        <taxon>Acanthoscelides</taxon>
    </lineage>
</organism>
<accession>A0A9P0KDI7</accession>
<comment type="caution">
    <text evidence="1">The sequence shown here is derived from an EMBL/GenBank/DDBJ whole genome shotgun (WGS) entry which is preliminary data.</text>
</comment>
<dbReference type="EMBL" id="CAKOFQ010006787">
    <property type="protein sequence ID" value="CAH1971582.1"/>
    <property type="molecule type" value="Genomic_DNA"/>
</dbReference>
<name>A0A9P0KDI7_ACAOB</name>
<proteinExistence type="predicted"/>
<reference evidence="1" key="1">
    <citation type="submission" date="2022-03" db="EMBL/GenBank/DDBJ databases">
        <authorList>
            <person name="Sayadi A."/>
        </authorList>
    </citation>
    <scope>NUCLEOTIDE SEQUENCE</scope>
</reference>
<evidence type="ECO:0000313" key="2">
    <source>
        <dbReference type="Proteomes" id="UP001152888"/>
    </source>
</evidence>
<sequence length="190" mass="21990">MNIIKLKYCHEDTQTSASAPDLKCGCFLSSFRYWSFKCFQRFFNVTSARKKYFHVQIDNINEYLATGTSFRALAFSFRMGKTTVADIVYATCSAIWQQLVEVHMARPTQEDFKNIANDYYRLWQFPMCLGSIDGKHCRMKCPAKSGSSFYNYKQYFSIILQGVADANKRFISIEVGGKNKVMEGLFIIQR</sequence>
<dbReference type="AlphaFoldDB" id="A0A9P0KDI7"/>